<feature type="compositionally biased region" description="Basic residues" evidence="5">
    <location>
        <begin position="411"/>
        <end position="421"/>
    </location>
</feature>
<evidence type="ECO:0000256" key="3">
    <source>
        <dbReference type="PROSITE-ProRule" id="PRU00504"/>
    </source>
</evidence>
<gene>
    <name evidence="7" type="ORF">PV328_004101</name>
</gene>
<dbReference type="PROSITE" id="PS51125">
    <property type="entry name" value="NHL"/>
    <property type="match status" value="6"/>
</dbReference>
<dbReference type="GO" id="GO:0061630">
    <property type="term" value="F:ubiquitin protein ligase activity"/>
    <property type="evidence" value="ECO:0007669"/>
    <property type="project" value="TreeGrafter"/>
</dbReference>
<dbReference type="Gene3D" id="2.120.10.30">
    <property type="entry name" value="TolB, C-terminal domain"/>
    <property type="match status" value="3"/>
</dbReference>
<dbReference type="CDD" id="cd14954">
    <property type="entry name" value="NHL_TRIM71_like"/>
    <property type="match status" value="1"/>
</dbReference>
<keyword evidence="2" id="KW-0863">Zinc-finger</keyword>
<feature type="repeat" description="NHL" evidence="3">
    <location>
        <begin position="488"/>
        <end position="519"/>
    </location>
</feature>
<accession>A0AA39KLB9</accession>
<dbReference type="SMART" id="SM00336">
    <property type="entry name" value="BBOX"/>
    <property type="match status" value="1"/>
</dbReference>
<evidence type="ECO:0000259" key="6">
    <source>
        <dbReference type="PROSITE" id="PS50119"/>
    </source>
</evidence>
<keyword evidence="8" id="KW-1185">Reference proteome</keyword>
<feature type="region of interest" description="Disordered" evidence="5">
    <location>
        <begin position="397"/>
        <end position="434"/>
    </location>
</feature>
<dbReference type="Pfam" id="PF01436">
    <property type="entry name" value="NHL"/>
    <property type="match status" value="6"/>
</dbReference>
<feature type="compositionally biased region" description="Polar residues" evidence="5">
    <location>
        <begin position="422"/>
        <end position="434"/>
    </location>
</feature>
<keyword evidence="2" id="KW-0479">Metal-binding</keyword>
<evidence type="ECO:0000256" key="4">
    <source>
        <dbReference type="SAM" id="Coils"/>
    </source>
</evidence>
<dbReference type="InterPro" id="IPR011042">
    <property type="entry name" value="6-blade_b-propeller_TolB-like"/>
</dbReference>
<dbReference type="PANTHER" id="PTHR24104:SF48">
    <property type="entry name" value="PROTEIN WECH"/>
    <property type="match status" value="1"/>
</dbReference>
<dbReference type="InterPro" id="IPR050952">
    <property type="entry name" value="TRIM-NHL_E3_ligases"/>
</dbReference>
<dbReference type="Gene3D" id="3.30.160.60">
    <property type="entry name" value="Classic Zinc Finger"/>
    <property type="match status" value="1"/>
</dbReference>
<dbReference type="Pfam" id="PF00643">
    <property type="entry name" value="zf-B_box"/>
    <property type="match status" value="1"/>
</dbReference>
<feature type="repeat" description="NHL" evidence="3">
    <location>
        <begin position="573"/>
        <end position="613"/>
    </location>
</feature>
<reference evidence="7" key="2">
    <citation type="submission" date="2023-03" db="EMBL/GenBank/DDBJ databases">
        <authorList>
            <person name="Inwood S.N."/>
            <person name="Skelly J.G."/>
            <person name="Guhlin J."/>
            <person name="Harrop T.W.R."/>
            <person name="Goldson S.G."/>
            <person name="Dearden P.K."/>
        </authorList>
    </citation>
    <scope>NUCLEOTIDE SEQUENCE</scope>
    <source>
        <strain evidence="7">Irish</strain>
        <tissue evidence="7">Whole body</tissue>
    </source>
</reference>
<dbReference type="SUPFAM" id="SSF101898">
    <property type="entry name" value="NHL repeat"/>
    <property type="match status" value="1"/>
</dbReference>
<protein>
    <recommendedName>
        <fullName evidence="6">B box-type domain-containing protein</fullName>
    </recommendedName>
</protein>
<evidence type="ECO:0000313" key="7">
    <source>
        <dbReference type="EMBL" id="KAK0165597.1"/>
    </source>
</evidence>
<feature type="domain" description="B box-type" evidence="6">
    <location>
        <begin position="174"/>
        <end position="214"/>
    </location>
</feature>
<dbReference type="AlphaFoldDB" id="A0AA39KLB9"/>
<feature type="coiled-coil region" evidence="4">
    <location>
        <begin position="236"/>
        <end position="270"/>
    </location>
</feature>
<dbReference type="PANTHER" id="PTHR24104">
    <property type="entry name" value="E3 UBIQUITIN-PROTEIN LIGASE NHLRC1-RELATED"/>
    <property type="match status" value="1"/>
</dbReference>
<evidence type="ECO:0000256" key="2">
    <source>
        <dbReference type="PROSITE-ProRule" id="PRU00024"/>
    </source>
</evidence>
<feature type="repeat" description="NHL" evidence="3">
    <location>
        <begin position="716"/>
        <end position="754"/>
    </location>
</feature>
<keyword evidence="1" id="KW-0677">Repeat</keyword>
<organism evidence="7 8">
    <name type="scientific">Microctonus aethiopoides</name>
    <dbReference type="NCBI Taxonomy" id="144406"/>
    <lineage>
        <taxon>Eukaryota</taxon>
        <taxon>Metazoa</taxon>
        <taxon>Ecdysozoa</taxon>
        <taxon>Arthropoda</taxon>
        <taxon>Hexapoda</taxon>
        <taxon>Insecta</taxon>
        <taxon>Pterygota</taxon>
        <taxon>Neoptera</taxon>
        <taxon>Endopterygota</taxon>
        <taxon>Hymenoptera</taxon>
        <taxon>Apocrita</taxon>
        <taxon>Ichneumonoidea</taxon>
        <taxon>Braconidae</taxon>
        <taxon>Euphorinae</taxon>
        <taxon>Microctonus</taxon>
    </lineage>
</organism>
<dbReference type="GO" id="GO:0008270">
    <property type="term" value="F:zinc ion binding"/>
    <property type="evidence" value="ECO:0007669"/>
    <property type="project" value="UniProtKB-KW"/>
</dbReference>
<feature type="repeat" description="NHL" evidence="3">
    <location>
        <begin position="622"/>
        <end position="662"/>
    </location>
</feature>
<evidence type="ECO:0000256" key="5">
    <source>
        <dbReference type="SAM" id="MobiDB-lite"/>
    </source>
</evidence>
<dbReference type="GO" id="GO:0043161">
    <property type="term" value="P:proteasome-mediated ubiquitin-dependent protein catabolic process"/>
    <property type="evidence" value="ECO:0007669"/>
    <property type="project" value="TreeGrafter"/>
</dbReference>
<evidence type="ECO:0000256" key="1">
    <source>
        <dbReference type="ARBA" id="ARBA00022737"/>
    </source>
</evidence>
<evidence type="ECO:0000313" key="8">
    <source>
        <dbReference type="Proteomes" id="UP001168990"/>
    </source>
</evidence>
<proteinExistence type="predicted"/>
<dbReference type="InterPro" id="IPR001258">
    <property type="entry name" value="NHL_repeat"/>
</dbReference>
<dbReference type="Proteomes" id="UP001168990">
    <property type="component" value="Unassembled WGS sequence"/>
</dbReference>
<reference evidence="7" key="1">
    <citation type="journal article" date="2023" name="bioRxiv">
        <title>Scaffold-level genome assemblies of two parasitoid biocontrol wasps reveal the parthenogenesis mechanism and an associated novel virus.</title>
        <authorList>
            <person name="Inwood S."/>
            <person name="Skelly J."/>
            <person name="Guhlin J."/>
            <person name="Harrop T."/>
            <person name="Goldson S."/>
            <person name="Dearden P."/>
        </authorList>
    </citation>
    <scope>NUCLEOTIDE SEQUENCE</scope>
    <source>
        <strain evidence="7">Irish</strain>
        <tissue evidence="7">Whole body</tissue>
    </source>
</reference>
<sequence length="754" mass="83258">MSHGNGYSSGISLFESVDSLAPNPPACLRATLLVNNHARSESFRYSPWENIRSGCSSMSSPGTASTGSSANSHCYGRSPEDSINVDSLINNLLQTVTCDDNGSLGDRAHNSSSSFGNHQCHNCVDSYCELCSPQRQTNFQNISIIDQLMRRDSSPLDMLNSSIINSSTPSPPIGVAYYCDIHRDAHKFYCQTCNKLLCDDCGKHHHRGHVTVHLMEAIEGAGIQANQVLKEAKLGITALKEDLDAVQTVAETLENKARQATADVMAYMRRLVAAIETRENELLARIEKARLMKCAALEARSDYLKKSLCRLSMTIDRLIEAMDSSATDSNPLDILLFKDMASAEVNQIRESRQNPPSFEENWIAFTGTEENILQTIGNVGTVIVNNPGPIGDRRALKGRGTSPQMIQQQHQQRHYNHRLSQHRSPNSQNRLPHHYQQQSQMVLAGSIPSGRPIPSNSSPVSVIAGRNSLSPMPKTVCIIGNDGEVSDNLCRPWGIACDKEGHVIIADRSNNRIQIFKDNGTFIRRFGTHGTAPGEFDRPAGVAVDSRRRIIVADKDNHRIQILTMEGVYLLGFGEKGSRNGQFNYPWDVAVNTESQIVVSDTRNHRIQLFSAEGVFLRKYGFETTPNMWKHFDSPRGVAFNPEGSVVTTDFNNHRVIVIDPDFLNAKVFGCDSNSGAKQFLRPQGLVIDDEGNIIVSDSRNHRVQVLDSTGTLKWKIGSYGKGPDEMDRPSGIALTPNGKIAVVDFGNNRVLIF</sequence>
<comment type="caution">
    <text evidence="7">The sequence shown here is derived from an EMBL/GenBank/DDBJ whole genome shotgun (WGS) entry which is preliminary data.</text>
</comment>
<dbReference type="SUPFAM" id="SSF57845">
    <property type="entry name" value="B-box zinc-binding domain"/>
    <property type="match status" value="1"/>
</dbReference>
<dbReference type="InterPro" id="IPR000315">
    <property type="entry name" value="Znf_B-box"/>
</dbReference>
<name>A0AA39KLB9_9HYME</name>
<feature type="repeat" description="NHL" evidence="3">
    <location>
        <begin position="523"/>
        <end position="566"/>
    </location>
</feature>
<dbReference type="FunFam" id="2.120.10.30:FF:000025">
    <property type="entry name" value="E3 ubiquitin-protein ligase TRIM71"/>
    <property type="match status" value="1"/>
</dbReference>
<feature type="repeat" description="NHL" evidence="3">
    <location>
        <begin position="675"/>
        <end position="710"/>
    </location>
</feature>
<dbReference type="GO" id="GO:0000209">
    <property type="term" value="P:protein polyubiquitination"/>
    <property type="evidence" value="ECO:0007669"/>
    <property type="project" value="TreeGrafter"/>
</dbReference>
<keyword evidence="2" id="KW-0862">Zinc</keyword>
<keyword evidence="4" id="KW-0175">Coiled coil</keyword>
<dbReference type="PROSITE" id="PS50119">
    <property type="entry name" value="ZF_BBOX"/>
    <property type="match status" value="1"/>
</dbReference>
<dbReference type="EMBL" id="JAQQBS010001422">
    <property type="protein sequence ID" value="KAK0165597.1"/>
    <property type="molecule type" value="Genomic_DNA"/>
</dbReference>